<reference evidence="1" key="2">
    <citation type="journal article" date="2022" name="New Phytol.">
        <title>Evolutionary transition to the ectomycorrhizal habit in the genomes of a hyperdiverse lineage of mushroom-forming fungi.</title>
        <authorList>
            <person name="Looney B."/>
            <person name="Miyauchi S."/>
            <person name="Morin E."/>
            <person name="Drula E."/>
            <person name="Courty P.E."/>
            <person name="Kohler A."/>
            <person name="Kuo A."/>
            <person name="LaButti K."/>
            <person name="Pangilinan J."/>
            <person name="Lipzen A."/>
            <person name="Riley R."/>
            <person name="Andreopoulos W."/>
            <person name="He G."/>
            <person name="Johnson J."/>
            <person name="Nolan M."/>
            <person name="Tritt A."/>
            <person name="Barry K.W."/>
            <person name="Grigoriev I.V."/>
            <person name="Nagy L.G."/>
            <person name="Hibbett D."/>
            <person name="Henrissat B."/>
            <person name="Matheny P.B."/>
            <person name="Labbe J."/>
            <person name="Martin F.M."/>
        </authorList>
    </citation>
    <scope>NUCLEOTIDE SEQUENCE</scope>
    <source>
        <strain evidence="1">HHB10654</strain>
    </source>
</reference>
<proteinExistence type="predicted"/>
<protein>
    <submittedName>
        <fullName evidence="1">MFS monosaccharide transporter</fullName>
    </submittedName>
</protein>
<comment type="caution">
    <text evidence="1">The sequence shown here is derived from an EMBL/GenBank/DDBJ whole genome shotgun (WGS) entry which is preliminary data.</text>
</comment>
<organism evidence="1 2">
    <name type="scientific">Artomyces pyxidatus</name>
    <dbReference type="NCBI Taxonomy" id="48021"/>
    <lineage>
        <taxon>Eukaryota</taxon>
        <taxon>Fungi</taxon>
        <taxon>Dikarya</taxon>
        <taxon>Basidiomycota</taxon>
        <taxon>Agaricomycotina</taxon>
        <taxon>Agaricomycetes</taxon>
        <taxon>Russulales</taxon>
        <taxon>Auriscalpiaceae</taxon>
        <taxon>Artomyces</taxon>
    </lineage>
</organism>
<keyword evidence="2" id="KW-1185">Reference proteome</keyword>
<gene>
    <name evidence="1" type="ORF">BV25DRAFT_1822071</name>
</gene>
<evidence type="ECO:0000313" key="2">
    <source>
        <dbReference type="Proteomes" id="UP000814140"/>
    </source>
</evidence>
<accession>A0ACB8T9V6</accession>
<name>A0ACB8T9V6_9AGAM</name>
<evidence type="ECO:0000313" key="1">
    <source>
        <dbReference type="EMBL" id="KAI0065599.1"/>
    </source>
</evidence>
<dbReference type="Proteomes" id="UP000814140">
    <property type="component" value="Unassembled WGS sequence"/>
</dbReference>
<sequence>MAGGPTVAGGGIGANAPKNKWAGIMMTAFAAFGGILFGYDTGTISGLQGMSNWLQTFGHPTEVTPTNPSGYGISSSTQSLVVSILSAGTFFGALIGAPAADILGRKYGIIFSCLVFSIGIAMQTAATAIPLFVVGRVFAGLGVGLVSTLIPMYQSECSPKWIRGAVVSAYQWAITIGLLLAAVINNATKNRPNHSSYQIPIAVQFIWAFILALGMFFLPESPRWLIKRHRDADAARSLSRLTSLPEDDIVVITELDEIREQLRAEEEIGESSYLDCFRPGHNQICFRTLTGIFLQAWQQLTGINFIFYFGTTFFQNSGIKNPFLTQIATSVVNVGMTVPGMWGVERFGRRRLLLVGAVGMTICEFIVAIVGVTVSTENTSGQKALVAFVCIYIAFFASTWGPIAWVVTGEIFPLNVRAKAMSMSVASNWLWNFAIAYATPYLVNKAPGSAGLGVKVFFIWGSTCFCCIVFTYFCIPETKGLSLEQIDTLYANTTPIRSVAYRRQLLAQDNAAVSEKDHQEHHDNDVASVEKV</sequence>
<dbReference type="EMBL" id="MU277195">
    <property type="protein sequence ID" value="KAI0065599.1"/>
    <property type="molecule type" value="Genomic_DNA"/>
</dbReference>
<reference evidence="1" key="1">
    <citation type="submission" date="2021-03" db="EMBL/GenBank/DDBJ databases">
        <authorList>
            <consortium name="DOE Joint Genome Institute"/>
            <person name="Ahrendt S."/>
            <person name="Looney B.P."/>
            <person name="Miyauchi S."/>
            <person name="Morin E."/>
            <person name="Drula E."/>
            <person name="Courty P.E."/>
            <person name="Chicoki N."/>
            <person name="Fauchery L."/>
            <person name="Kohler A."/>
            <person name="Kuo A."/>
            <person name="Labutti K."/>
            <person name="Pangilinan J."/>
            <person name="Lipzen A."/>
            <person name="Riley R."/>
            <person name="Andreopoulos W."/>
            <person name="He G."/>
            <person name="Johnson J."/>
            <person name="Barry K.W."/>
            <person name="Grigoriev I.V."/>
            <person name="Nagy L."/>
            <person name="Hibbett D."/>
            <person name="Henrissat B."/>
            <person name="Matheny P.B."/>
            <person name="Labbe J."/>
            <person name="Martin F."/>
        </authorList>
    </citation>
    <scope>NUCLEOTIDE SEQUENCE</scope>
    <source>
        <strain evidence="1">HHB10654</strain>
    </source>
</reference>